<proteinExistence type="predicted"/>
<dbReference type="AlphaFoldDB" id="A0A4S8KKR7"/>
<gene>
    <name evidence="2" type="ORF">K435DRAFT_846747</name>
</gene>
<sequence length="221" mass="25423">MNAFTTNLQNLQPSLNLSSQPDNTQSGVTESEIIMTRYTGIPVVLYTLSFTVILLVIRLRYPCLTLSELRKFMDELNDTVQKCTAEGQRRDFMDCVSGLQRQIDGIEYEWSRKAIFRWSSVYGYLHASLIAVRNIVKCYDQAQALRVSALHHNVYISTRLTLQDVIVRERRVREDIENQYHHTLNSEENRRRDTIADADTGSSGWVTSLLQGFRILGQGDQ</sequence>
<keyword evidence="1" id="KW-1133">Transmembrane helix</keyword>
<accession>A0A4S8KKR7</accession>
<keyword evidence="1" id="KW-0812">Transmembrane</keyword>
<organism evidence="2 3">
    <name type="scientific">Dendrothele bispora (strain CBS 962.96)</name>
    <dbReference type="NCBI Taxonomy" id="1314807"/>
    <lineage>
        <taxon>Eukaryota</taxon>
        <taxon>Fungi</taxon>
        <taxon>Dikarya</taxon>
        <taxon>Basidiomycota</taxon>
        <taxon>Agaricomycotina</taxon>
        <taxon>Agaricomycetes</taxon>
        <taxon>Agaricomycetidae</taxon>
        <taxon>Agaricales</taxon>
        <taxon>Agaricales incertae sedis</taxon>
        <taxon>Dendrothele</taxon>
    </lineage>
</organism>
<protein>
    <submittedName>
        <fullName evidence="2">Uncharacterized protein</fullName>
    </submittedName>
</protein>
<evidence type="ECO:0000256" key="1">
    <source>
        <dbReference type="SAM" id="Phobius"/>
    </source>
</evidence>
<evidence type="ECO:0000313" key="2">
    <source>
        <dbReference type="EMBL" id="THU76043.1"/>
    </source>
</evidence>
<dbReference type="EMBL" id="ML181239">
    <property type="protein sequence ID" value="THU76043.1"/>
    <property type="molecule type" value="Genomic_DNA"/>
</dbReference>
<evidence type="ECO:0000313" key="3">
    <source>
        <dbReference type="Proteomes" id="UP000297245"/>
    </source>
</evidence>
<dbReference type="OrthoDB" id="3121439at2759"/>
<dbReference type="Proteomes" id="UP000297245">
    <property type="component" value="Unassembled WGS sequence"/>
</dbReference>
<name>A0A4S8KKR7_DENBC</name>
<feature type="transmembrane region" description="Helical" evidence="1">
    <location>
        <begin position="43"/>
        <end position="61"/>
    </location>
</feature>
<reference evidence="2 3" key="1">
    <citation type="journal article" date="2019" name="Nat. Ecol. Evol.">
        <title>Megaphylogeny resolves global patterns of mushroom evolution.</title>
        <authorList>
            <person name="Varga T."/>
            <person name="Krizsan K."/>
            <person name="Foldi C."/>
            <person name="Dima B."/>
            <person name="Sanchez-Garcia M."/>
            <person name="Sanchez-Ramirez S."/>
            <person name="Szollosi G.J."/>
            <person name="Szarkandi J.G."/>
            <person name="Papp V."/>
            <person name="Albert L."/>
            <person name="Andreopoulos W."/>
            <person name="Angelini C."/>
            <person name="Antonin V."/>
            <person name="Barry K.W."/>
            <person name="Bougher N.L."/>
            <person name="Buchanan P."/>
            <person name="Buyck B."/>
            <person name="Bense V."/>
            <person name="Catcheside P."/>
            <person name="Chovatia M."/>
            <person name="Cooper J."/>
            <person name="Damon W."/>
            <person name="Desjardin D."/>
            <person name="Finy P."/>
            <person name="Geml J."/>
            <person name="Haridas S."/>
            <person name="Hughes K."/>
            <person name="Justo A."/>
            <person name="Karasinski D."/>
            <person name="Kautmanova I."/>
            <person name="Kiss B."/>
            <person name="Kocsube S."/>
            <person name="Kotiranta H."/>
            <person name="LaButti K.M."/>
            <person name="Lechner B.E."/>
            <person name="Liimatainen K."/>
            <person name="Lipzen A."/>
            <person name="Lukacs Z."/>
            <person name="Mihaltcheva S."/>
            <person name="Morgado L.N."/>
            <person name="Niskanen T."/>
            <person name="Noordeloos M.E."/>
            <person name="Ohm R.A."/>
            <person name="Ortiz-Santana B."/>
            <person name="Ovrebo C."/>
            <person name="Racz N."/>
            <person name="Riley R."/>
            <person name="Savchenko A."/>
            <person name="Shiryaev A."/>
            <person name="Soop K."/>
            <person name="Spirin V."/>
            <person name="Szebenyi C."/>
            <person name="Tomsovsky M."/>
            <person name="Tulloss R.E."/>
            <person name="Uehling J."/>
            <person name="Grigoriev I.V."/>
            <person name="Vagvolgyi C."/>
            <person name="Papp T."/>
            <person name="Martin F.M."/>
            <person name="Miettinen O."/>
            <person name="Hibbett D.S."/>
            <person name="Nagy L.G."/>
        </authorList>
    </citation>
    <scope>NUCLEOTIDE SEQUENCE [LARGE SCALE GENOMIC DNA]</scope>
    <source>
        <strain evidence="2 3">CBS 962.96</strain>
    </source>
</reference>
<keyword evidence="3" id="KW-1185">Reference proteome</keyword>
<keyword evidence="1" id="KW-0472">Membrane</keyword>